<dbReference type="GO" id="GO:0009255">
    <property type="term" value="P:Entner-Doudoroff pathway through 6-phosphogluconate"/>
    <property type="evidence" value="ECO:0007669"/>
    <property type="project" value="UniProtKB-UniRule"/>
</dbReference>
<keyword evidence="7 12" id="KW-0456">Lyase</keyword>
<dbReference type="GO" id="GO:0051539">
    <property type="term" value="F:4 iron, 4 sulfur cluster binding"/>
    <property type="evidence" value="ECO:0007669"/>
    <property type="project" value="UniProtKB-KW"/>
</dbReference>
<keyword evidence="6" id="KW-0311">Gluconate utilization</keyword>
<dbReference type="EC" id="4.2.1.12" evidence="9"/>
<dbReference type="PROSITE" id="PS00887">
    <property type="entry name" value="ILVD_EDD_2"/>
    <property type="match status" value="1"/>
</dbReference>
<dbReference type="HOGENOM" id="CLU_014271_1_2_6"/>
<dbReference type="GO" id="GO:0019521">
    <property type="term" value="P:D-gluconate metabolic process"/>
    <property type="evidence" value="ECO:0007669"/>
    <property type="project" value="UniProtKB-KW"/>
</dbReference>
<dbReference type="SUPFAM" id="SSF143975">
    <property type="entry name" value="IlvD/EDD N-terminal domain-like"/>
    <property type="match status" value="1"/>
</dbReference>
<dbReference type="PANTHER" id="PTHR43661:SF1">
    <property type="entry name" value="PHOSPHOGLUCONATE DEHYDRATASE"/>
    <property type="match status" value="1"/>
</dbReference>
<dbReference type="GO" id="GO:0005829">
    <property type="term" value="C:cytosol"/>
    <property type="evidence" value="ECO:0007669"/>
    <property type="project" value="TreeGrafter"/>
</dbReference>
<dbReference type="Proteomes" id="UP000010116">
    <property type="component" value="Unassembled WGS sequence"/>
</dbReference>
<dbReference type="PROSITE" id="PS00886">
    <property type="entry name" value="ILVD_EDD_1"/>
    <property type="match status" value="1"/>
</dbReference>
<dbReference type="Gene3D" id="3.50.30.80">
    <property type="entry name" value="IlvD/EDD C-terminal domain-like"/>
    <property type="match status" value="1"/>
</dbReference>
<name>J4V1D9_9GAMM</name>
<evidence type="ECO:0000313" key="13">
    <source>
        <dbReference type="Proteomes" id="UP000010116"/>
    </source>
</evidence>
<dbReference type="NCBIfam" id="TIGR01196">
    <property type="entry name" value="edd"/>
    <property type="match status" value="1"/>
</dbReference>
<comment type="similarity">
    <text evidence="1">Belongs to the IlvD/Edd family.</text>
</comment>
<dbReference type="InterPro" id="IPR004786">
    <property type="entry name" value="6-phosphgluc_deHydtase"/>
</dbReference>
<feature type="domain" description="Dihydroxy-acid/6-phosphogluconate dehydratase N-terminal" evidence="10">
    <location>
        <begin position="68"/>
        <end position="378"/>
    </location>
</feature>
<evidence type="ECO:0000256" key="5">
    <source>
        <dbReference type="ARBA" id="ARBA00023014"/>
    </source>
</evidence>
<protein>
    <recommendedName>
        <fullName evidence="9">Phosphogluconate dehydratase</fullName>
        <ecNumber evidence="9">4.2.1.12</ecNumber>
    </recommendedName>
</protein>
<evidence type="ECO:0000256" key="9">
    <source>
        <dbReference type="NCBIfam" id="TIGR01196"/>
    </source>
</evidence>
<reference evidence="12 13" key="1">
    <citation type="journal article" date="2012" name="ISME J.">
        <title>Genomic insights to SAR86, an abundant and uncultivated marine bacterial lineage.</title>
        <authorList>
            <person name="Dupont C.L."/>
            <person name="Rusch D.B."/>
            <person name="Yooseph S."/>
            <person name="Lombardo M.J."/>
            <person name="Richter R.A."/>
            <person name="Valas R."/>
            <person name="Novotny M."/>
            <person name="Yee-Greenbaum J."/>
            <person name="Selengut J.D."/>
            <person name="Haft D.H."/>
            <person name="Halpern A.L."/>
            <person name="Lasken R.S."/>
            <person name="Nealson K."/>
            <person name="Friedman R."/>
            <person name="Venter J.C."/>
        </authorList>
    </citation>
    <scope>NUCLEOTIDE SEQUENCE [LARGE SCALE GENOMIC DNA]</scope>
</reference>
<evidence type="ECO:0000259" key="11">
    <source>
        <dbReference type="Pfam" id="PF24877"/>
    </source>
</evidence>
<keyword evidence="5" id="KW-0411">Iron-sulfur</keyword>
<feature type="domain" description="Dihydroxy-acid/6-phosphogluconate dehydratase C-terminal" evidence="11">
    <location>
        <begin position="404"/>
        <end position="594"/>
    </location>
</feature>
<sequence length="598" mass="63607">MTAKQEIQKIANDIESRSRDLRKSYLGKINQQKIDSSKAKSNMGCSNFAHAFAACDKGQQSQAADGAPVIGIVNAYNDMLSAHEPLKDYPDIIKETAIKNNSIARVAAGVPAMCDGITQGEPGMELSLFSRDVIAMSTAVGFSHNVFDAGLCLGVCDKIVPGLVIGALSFGHLPIGFIPAGPMSTGLSNKEKAENRKKFTAGEIDRSALIASEQASYHSSGTCTFYGTANTNQLIIETMGLQLPSASFTPPGTNTRKLLIEKTVTSVLDLNKKDSSLGEMLDVKSWVNGLVALLGSGGSTNLTIHMLAMARAGGFHITLDDINALSNIVPTIASVYPNGSADVNEFHNAGGVASLIGSLLDGGYLFDDVSTILGSGLEKYANKLEVKDNNLYWENRSVIKDQSIIRDTNNPFRSSGGIKVIDGNIGRGIIKVSALEDSEKKITAPAKVFQSQEEVIQAFENDELNADTILVVKGQGPSANGMPELHKLTSIVGVLRARGHEIALVTDGRMSGASGSFPAIIHIHPEAAKGGNIGKIRDNDSLTINLETGNLDIDLSEDELNLRSVELNPISQEGVGRELFNIFRNSVTDVDDGASVFD</sequence>
<dbReference type="GO" id="GO:0004456">
    <property type="term" value="F:phosphogluconate dehydratase activity"/>
    <property type="evidence" value="ECO:0007669"/>
    <property type="project" value="UniProtKB-UniRule"/>
</dbReference>
<dbReference type="InterPro" id="IPR042096">
    <property type="entry name" value="Dihydro-acid_dehy_C"/>
</dbReference>
<evidence type="ECO:0000259" key="10">
    <source>
        <dbReference type="Pfam" id="PF00920"/>
    </source>
</evidence>
<dbReference type="SUPFAM" id="SSF52016">
    <property type="entry name" value="LeuD/IlvD-like"/>
    <property type="match status" value="1"/>
</dbReference>
<dbReference type="InterPro" id="IPR020558">
    <property type="entry name" value="DiOHA_6PGluconate_deHydtase_CS"/>
</dbReference>
<evidence type="ECO:0000256" key="2">
    <source>
        <dbReference type="ARBA" id="ARBA00022485"/>
    </source>
</evidence>
<dbReference type="GO" id="GO:0046872">
    <property type="term" value="F:metal ion binding"/>
    <property type="evidence" value="ECO:0007669"/>
    <property type="project" value="UniProtKB-KW"/>
</dbReference>
<keyword evidence="2" id="KW-0004">4Fe-4S</keyword>
<evidence type="ECO:0000313" key="12">
    <source>
        <dbReference type="EMBL" id="EJP72407.1"/>
    </source>
</evidence>
<dbReference type="PANTHER" id="PTHR43661">
    <property type="entry name" value="D-XYLONATE DEHYDRATASE"/>
    <property type="match status" value="1"/>
</dbReference>
<evidence type="ECO:0000256" key="3">
    <source>
        <dbReference type="ARBA" id="ARBA00022723"/>
    </source>
</evidence>
<dbReference type="InterPro" id="IPR000581">
    <property type="entry name" value="ILV_EDD_N"/>
</dbReference>
<dbReference type="InterPro" id="IPR037237">
    <property type="entry name" value="IlvD/EDD_N"/>
</dbReference>
<dbReference type="Pfam" id="PF24877">
    <property type="entry name" value="ILV_EDD_C"/>
    <property type="match status" value="1"/>
</dbReference>
<evidence type="ECO:0000256" key="8">
    <source>
        <dbReference type="ARBA" id="ARBA00023277"/>
    </source>
</evidence>
<proteinExistence type="inferred from homology"/>
<accession>J4V1D9</accession>
<evidence type="ECO:0000256" key="7">
    <source>
        <dbReference type="ARBA" id="ARBA00023239"/>
    </source>
</evidence>
<keyword evidence="4" id="KW-0408">Iron</keyword>
<gene>
    <name evidence="12" type="primary">edd</name>
    <name evidence="12" type="ORF">NT02SARS_1298</name>
</gene>
<dbReference type="EMBL" id="JH611193">
    <property type="protein sequence ID" value="EJP72407.1"/>
    <property type="molecule type" value="Genomic_DNA"/>
</dbReference>
<evidence type="ECO:0000256" key="6">
    <source>
        <dbReference type="ARBA" id="ARBA00023064"/>
    </source>
</evidence>
<keyword evidence="8" id="KW-0119">Carbohydrate metabolism</keyword>
<dbReference type="AlphaFoldDB" id="J4V1D9"/>
<keyword evidence="3" id="KW-0479">Metal-binding</keyword>
<organism evidence="12 13">
    <name type="scientific">SAR86 cluster bacterium SAR86B</name>
    <dbReference type="NCBI Taxonomy" id="1123867"/>
    <lineage>
        <taxon>Bacteria</taxon>
        <taxon>Pseudomonadati</taxon>
        <taxon>Pseudomonadota</taxon>
        <taxon>Gammaproteobacteria</taxon>
        <taxon>SAR86 cluster</taxon>
    </lineage>
</organism>
<dbReference type="InterPro" id="IPR056740">
    <property type="entry name" value="ILV_EDD_C"/>
</dbReference>
<evidence type="ECO:0000256" key="1">
    <source>
        <dbReference type="ARBA" id="ARBA00006486"/>
    </source>
</evidence>
<dbReference type="Pfam" id="PF00920">
    <property type="entry name" value="ILVD_EDD_N"/>
    <property type="match status" value="1"/>
</dbReference>
<evidence type="ECO:0000256" key="4">
    <source>
        <dbReference type="ARBA" id="ARBA00023004"/>
    </source>
</evidence>